<organism evidence="2 3">
    <name type="scientific">Methylomonas lenta</name>
    <dbReference type="NCBI Taxonomy" id="980561"/>
    <lineage>
        <taxon>Bacteria</taxon>
        <taxon>Pseudomonadati</taxon>
        <taxon>Pseudomonadota</taxon>
        <taxon>Gammaproteobacteria</taxon>
        <taxon>Methylococcales</taxon>
        <taxon>Methylococcaceae</taxon>
        <taxon>Methylomonas</taxon>
    </lineage>
</organism>
<keyword evidence="3" id="KW-1185">Reference proteome</keyword>
<dbReference type="Pfam" id="PF16074">
    <property type="entry name" value="PilW"/>
    <property type="match status" value="1"/>
</dbReference>
<dbReference type="NCBIfam" id="TIGR02532">
    <property type="entry name" value="IV_pilin_GFxxxE"/>
    <property type="match status" value="1"/>
</dbReference>
<dbReference type="Proteomes" id="UP000078476">
    <property type="component" value="Unassembled WGS sequence"/>
</dbReference>
<dbReference type="InterPro" id="IPR032092">
    <property type="entry name" value="PilW"/>
</dbReference>
<accession>A0A177NSZ4</accession>
<evidence type="ECO:0008006" key="4">
    <source>
        <dbReference type="Google" id="ProtNLM"/>
    </source>
</evidence>
<evidence type="ECO:0000313" key="2">
    <source>
        <dbReference type="EMBL" id="OAI21156.1"/>
    </source>
</evidence>
<dbReference type="Pfam" id="PF07963">
    <property type="entry name" value="N_methyl"/>
    <property type="match status" value="1"/>
</dbReference>
<name>A0A177NSZ4_9GAMM</name>
<keyword evidence="1" id="KW-1133">Transmembrane helix</keyword>
<dbReference type="SUPFAM" id="SSF54523">
    <property type="entry name" value="Pili subunits"/>
    <property type="match status" value="1"/>
</dbReference>
<evidence type="ECO:0000313" key="3">
    <source>
        <dbReference type="Proteomes" id="UP000078476"/>
    </source>
</evidence>
<proteinExistence type="predicted"/>
<gene>
    <name evidence="2" type="ORF">A1359_19775</name>
</gene>
<sequence>MNTPTLKAISLKEVYDGLIDTNTTYDILTCQSMDELDSTIKLSLHPIHCPQQSSFNRQRRQQGMTLIEIMIALVIGAFLLGGVLQIFVNSKQTYRMQENLSRMQENGRFAMEFLEHDLRMAGFWGCLAPSSPNNTDVAGTNNDNSSADIDDGTDTITVRGAFVQTTTGNCGSTVDTTASYYTHATSTIGYRIKTSVLERTDNGGNYQDLIEGIEDMQILYGADTDTNGTPDYYVEAGTVGLDMAQVVSVRINLTARTLENNLTSTGDGRLRRNFTSTIAIRNRLQ</sequence>
<dbReference type="STRING" id="980561.A1359_19775"/>
<dbReference type="RefSeq" id="WP_066976789.1">
    <property type="nucleotide sequence ID" value="NZ_LUUI01000020.1"/>
</dbReference>
<dbReference type="InterPro" id="IPR012902">
    <property type="entry name" value="N_methyl_site"/>
</dbReference>
<feature type="transmembrane region" description="Helical" evidence="1">
    <location>
        <begin position="66"/>
        <end position="88"/>
    </location>
</feature>
<comment type="caution">
    <text evidence="2">The sequence shown here is derived from an EMBL/GenBank/DDBJ whole genome shotgun (WGS) entry which is preliminary data.</text>
</comment>
<dbReference type="AlphaFoldDB" id="A0A177NSZ4"/>
<dbReference type="PROSITE" id="PS00409">
    <property type="entry name" value="PROKAR_NTER_METHYL"/>
    <property type="match status" value="1"/>
</dbReference>
<evidence type="ECO:0000256" key="1">
    <source>
        <dbReference type="SAM" id="Phobius"/>
    </source>
</evidence>
<keyword evidence="1" id="KW-0812">Transmembrane</keyword>
<reference evidence="2 3" key="1">
    <citation type="submission" date="2016-03" db="EMBL/GenBank/DDBJ databases">
        <authorList>
            <person name="Ploux O."/>
        </authorList>
    </citation>
    <scope>NUCLEOTIDE SEQUENCE [LARGE SCALE GENOMIC DNA]</scope>
    <source>
        <strain evidence="2 3">R-45370</strain>
    </source>
</reference>
<dbReference type="EMBL" id="LUUI01000020">
    <property type="protein sequence ID" value="OAI21156.1"/>
    <property type="molecule type" value="Genomic_DNA"/>
</dbReference>
<dbReference type="InterPro" id="IPR045584">
    <property type="entry name" value="Pilin-like"/>
</dbReference>
<protein>
    <recommendedName>
        <fullName evidence="4">Pilus assembly protein PilW</fullName>
    </recommendedName>
</protein>
<keyword evidence="1" id="KW-0472">Membrane</keyword>
<dbReference type="GO" id="GO:0043683">
    <property type="term" value="P:type IV pilus assembly"/>
    <property type="evidence" value="ECO:0007669"/>
    <property type="project" value="InterPro"/>
</dbReference>